<evidence type="ECO:0000256" key="4">
    <source>
        <dbReference type="ARBA" id="ARBA00022801"/>
    </source>
</evidence>
<keyword evidence="9" id="KW-1185">Reference proteome</keyword>
<dbReference type="InterPro" id="IPR000086">
    <property type="entry name" value="NUDIX_hydrolase_dom"/>
</dbReference>
<keyword evidence="5" id="KW-0460">Magnesium</keyword>
<organism evidence="8 9">
    <name type="scientific">Sulfobacillus thermotolerans</name>
    <dbReference type="NCBI Taxonomy" id="338644"/>
    <lineage>
        <taxon>Bacteria</taxon>
        <taxon>Bacillati</taxon>
        <taxon>Bacillota</taxon>
        <taxon>Clostridia</taxon>
        <taxon>Eubacteriales</taxon>
        <taxon>Clostridiales Family XVII. Incertae Sedis</taxon>
        <taxon>Sulfobacillus</taxon>
    </lineage>
</organism>
<dbReference type="EMBL" id="CP019454">
    <property type="protein sequence ID" value="AUW94862.1"/>
    <property type="molecule type" value="Genomic_DNA"/>
</dbReference>
<dbReference type="PROSITE" id="PS51462">
    <property type="entry name" value="NUDIX"/>
    <property type="match status" value="1"/>
</dbReference>
<dbReference type="Proteomes" id="UP000325292">
    <property type="component" value="Chromosome"/>
</dbReference>
<evidence type="ECO:0000256" key="6">
    <source>
        <dbReference type="ARBA" id="ARBA00023211"/>
    </source>
</evidence>
<evidence type="ECO:0000313" key="8">
    <source>
        <dbReference type="EMBL" id="AUW94862.1"/>
    </source>
</evidence>
<feature type="domain" description="Nudix hydrolase" evidence="7">
    <location>
        <begin position="2"/>
        <end position="226"/>
    </location>
</feature>
<keyword evidence="6" id="KW-0464">Manganese</keyword>
<evidence type="ECO:0000256" key="3">
    <source>
        <dbReference type="ARBA" id="ARBA00022723"/>
    </source>
</evidence>
<name>A0ABM6RTP6_9FIRM</name>
<keyword evidence="4" id="KW-0378">Hydrolase</keyword>
<evidence type="ECO:0000256" key="2">
    <source>
        <dbReference type="ARBA" id="ARBA00001946"/>
    </source>
</evidence>
<proteinExistence type="predicted"/>
<comment type="cofactor">
    <cofactor evidence="2">
        <name>Mg(2+)</name>
        <dbReference type="ChEBI" id="CHEBI:18420"/>
    </cofactor>
</comment>
<dbReference type="Gene3D" id="3.90.79.10">
    <property type="entry name" value="Nucleoside Triphosphate Pyrophosphohydrolase"/>
    <property type="match status" value="1"/>
</dbReference>
<comment type="cofactor">
    <cofactor evidence="1">
        <name>Mn(2+)</name>
        <dbReference type="ChEBI" id="CHEBI:29035"/>
    </cofactor>
</comment>
<evidence type="ECO:0000313" key="9">
    <source>
        <dbReference type="Proteomes" id="UP000325292"/>
    </source>
</evidence>
<dbReference type="SUPFAM" id="SSF55811">
    <property type="entry name" value="Nudix"/>
    <property type="match status" value="1"/>
</dbReference>
<reference evidence="8 9" key="1">
    <citation type="journal article" date="2019" name="Sci. Rep.">
        <title>Sulfobacillus thermotolerans: new insights into resistance and metabolic capacities of acidophilic chemolithotrophs.</title>
        <authorList>
            <person name="Panyushkina A.E."/>
            <person name="Babenko V.V."/>
            <person name="Nikitina A.S."/>
            <person name="Selezneva O.V."/>
            <person name="Tsaplina I.A."/>
            <person name="Letarova M.A."/>
            <person name="Kostryukova E.S."/>
            <person name="Letarov A.V."/>
        </authorList>
    </citation>
    <scope>NUCLEOTIDE SEQUENCE [LARGE SCALE GENOMIC DNA]</scope>
    <source>
        <strain evidence="8 9">Kr1</strain>
    </source>
</reference>
<evidence type="ECO:0000256" key="1">
    <source>
        <dbReference type="ARBA" id="ARBA00001936"/>
    </source>
</evidence>
<protein>
    <recommendedName>
        <fullName evidence="7">Nudix hydrolase domain-containing protein</fullName>
    </recommendedName>
</protein>
<dbReference type="InterPro" id="IPR015797">
    <property type="entry name" value="NUDIX_hydrolase-like_dom_sf"/>
</dbReference>
<dbReference type="PANTHER" id="PTHR12318">
    <property type="entry name" value="TESTOSTERONE-REGULATED PROTEIN RP2"/>
    <property type="match status" value="1"/>
</dbReference>
<dbReference type="PANTHER" id="PTHR12318:SF0">
    <property type="entry name" value="ACYL-COENZYME A DIPHOSPHATASE NUDT19"/>
    <property type="match status" value="1"/>
</dbReference>
<accession>A0ABM6RTP6</accession>
<evidence type="ECO:0000259" key="7">
    <source>
        <dbReference type="PROSITE" id="PS51462"/>
    </source>
</evidence>
<dbReference type="InterPro" id="IPR039121">
    <property type="entry name" value="NUDT19"/>
</dbReference>
<evidence type="ECO:0000256" key="5">
    <source>
        <dbReference type="ARBA" id="ARBA00022842"/>
    </source>
</evidence>
<gene>
    <name evidence="8" type="ORF">BXT84_13620</name>
</gene>
<sequence>MATRRAASIILYRHQQGRMEVFLTQRSQAVQSFPGFWVFPGGKQDPADELVAKTLPTRTFDAGFIEQEAFQAAMAPEFHQMMGKQPLLERHEPFSVEDWTALAVTAIRELWEETGMALTAPRLDGIDARRLQHRLLAQADQLPTLMEQEGFIPDISQLEVAGRITTPDLGPRTRRFDTAFFLVPWDIEVGPMALSQEVAVGEWFTPDEALTRYAPTQLAIPTQYILRMIHQRWKSSITGG</sequence>
<keyword evidence="3" id="KW-0479">Metal-binding</keyword>